<evidence type="ECO:0000313" key="3">
    <source>
        <dbReference type="Proteomes" id="UP000310200"/>
    </source>
</evidence>
<proteinExistence type="predicted"/>
<protein>
    <submittedName>
        <fullName evidence="2">Uncharacterized protein</fullName>
    </submittedName>
</protein>
<dbReference type="AlphaFoldDB" id="A0A4S2KN72"/>
<reference evidence="2 3" key="1">
    <citation type="journal article" date="2019" name="Philos. Trans. R. Soc. Lond., B, Biol. Sci.">
        <title>Ant behaviour and brain gene expression of defending hosts depend on the ecological success of the intruding social parasite.</title>
        <authorList>
            <person name="Kaur R."/>
            <person name="Stoldt M."/>
            <person name="Jongepier E."/>
            <person name="Feldmeyer B."/>
            <person name="Menzel F."/>
            <person name="Bornberg-Bauer E."/>
            <person name="Foitzik S."/>
        </authorList>
    </citation>
    <scope>NUCLEOTIDE SEQUENCE [LARGE SCALE GENOMIC DNA]</scope>
    <source>
        <tissue evidence="2">Whole body</tissue>
    </source>
</reference>
<sequence>MVDDTGRFVIHPPAPPSSTSVSSSSSSSSSTSLYCIEESPMLPLPEATTAVSLAELPASPRNLSTA</sequence>
<keyword evidence="3" id="KW-1185">Reference proteome</keyword>
<feature type="compositionally biased region" description="Low complexity" evidence="1">
    <location>
        <begin position="17"/>
        <end position="32"/>
    </location>
</feature>
<evidence type="ECO:0000256" key="1">
    <source>
        <dbReference type="SAM" id="MobiDB-lite"/>
    </source>
</evidence>
<gene>
    <name evidence="2" type="ORF">DBV15_11000</name>
</gene>
<dbReference type="EMBL" id="QBLH01002183">
    <property type="protein sequence ID" value="TGZ49258.1"/>
    <property type="molecule type" value="Genomic_DNA"/>
</dbReference>
<feature type="region of interest" description="Disordered" evidence="1">
    <location>
        <begin position="1"/>
        <end position="32"/>
    </location>
</feature>
<organism evidence="2 3">
    <name type="scientific">Temnothorax longispinosus</name>
    <dbReference type="NCBI Taxonomy" id="300112"/>
    <lineage>
        <taxon>Eukaryota</taxon>
        <taxon>Metazoa</taxon>
        <taxon>Ecdysozoa</taxon>
        <taxon>Arthropoda</taxon>
        <taxon>Hexapoda</taxon>
        <taxon>Insecta</taxon>
        <taxon>Pterygota</taxon>
        <taxon>Neoptera</taxon>
        <taxon>Endopterygota</taxon>
        <taxon>Hymenoptera</taxon>
        <taxon>Apocrita</taxon>
        <taxon>Aculeata</taxon>
        <taxon>Formicoidea</taxon>
        <taxon>Formicidae</taxon>
        <taxon>Myrmicinae</taxon>
        <taxon>Temnothorax</taxon>
    </lineage>
</organism>
<accession>A0A4S2KN72</accession>
<name>A0A4S2KN72_9HYME</name>
<evidence type="ECO:0000313" key="2">
    <source>
        <dbReference type="EMBL" id="TGZ49258.1"/>
    </source>
</evidence>
<comment type="caution">
    <text evidence="2">The sequence shown here is derived from an EMBL/GenBank/DDBJ whole genome shotgun (WGS) entry which is preliminary data.</text>
</comment>
<dbReference type="Proteomes" id="UP000310200">
    <property type="component" value="Unassembled WGS sequence"/>
</dbReference>